<gene>
    <name evidence="1" type="ORF">BDP27DRAFT_1370280</name>
</gene>
<organism evidence="1 2">
    <name type="scientific">Rhodocollybia butyracea</name>
    <dbReference type="NCBI Taxonomy" id="206335"/>
    <lineage>
        <taxon>Eukaryota</taxon>
        <taxon>Fungi</taxon>
        <taxon>Dikarya</taxon>
        <taxon>Basidiomycota</taxon>
        <taxon>Agaricomycotina</taxon>
        <taxon>Agaricomycetes</taxon>
        <taxon>Agaricomycetidae</taxon>
        <taxon>Agaricales</taxon>
        <taxon>Marasmiineae</taxon>
        <taxon>Omphalotaceae</taxon>
        <taxon>Rhodocollybia</taxon>
    </lineage>
</organism>
<evidence type="ECO:0000313" key="2">
    <source>
        <dbReference type="Proteomes" id="UP000772434"/>
    </source>
</evidence>
<name>A0A9P5TYQ2_9AGAR</name>
<comment type="caution">
    <text evidence="1">The sequence shown here is derived from an EMBL/GenBank/DDBJ whole genome shotgun (WGS) entry which is preliminary data.</text>
</comment>
<accession>A0A9P5TYQ2</accession>
<dbReference type="AlphaFoldDB" id="A0A9P5TYQ2"/>
<proteinExistence type="predicted"/>
<dbReference type="EMBL" id="JADNRY010000230">
    <property type="protein sequence ID" value="KAF9060735.1"/>
    <property type="molecule type" value="Genomic_DNA"/>
</dbReference>
<keyword evidence="2" id="KW-1185">Reference proteome</keyword>
<evidence type="ECO:0000313" key="1">
    <source>
        <dbReference type="EMBL" id="KAF9060735.1"/>
    </source>
</evidence>
<dbReference type="OrthoDB" id="5561659at2759"/>
<sequence length="222" mass="24214">MPPGTPFSCFALPYPIRIDGFSAIPSDSYPQNPALHLLPLVDTKSTKSAPFSKENIVQSTFIGPDGELLHAGARDLLKVFPLNTPTSVELEDGKEVIITLFDANHSYVHSIFHAKKELSYIQETSEQSRGSWIPINKVAPIILETTMDPLSTPPPVAPSVIPECHPPPTCRMDFSHEQYAEAPTSPAGKHSLSPSLTACITLLLVHLMEDNTSDKRMKECGG</sequence>
<protein>
    <submittedName>
        <fullName evidence="1">Uncharacterized protein</fullName>
    </submittedName>
</protein>
<reference evidence="1" key="1">
    <citation type="submission" date="2020-11" db="EMBL/GenBank/DDBJ databases">
        <authorList>
            <consortium name="DOE Joint Genome Institute"/>
            <person name="Ahrendt S."/>
            <person name="Riley R."/>
            <person name="Andreopoulos W."/>
            <person name="Labutti K."/>
            <person name="Pangilinan J."/>
            <person name="Ruiz-Duenas F.J."/>
            <person name="Barrasa J.M."/>
            <person name="Sanchez-Garcia M."/>
            <person name="Camarero S."/>
            <person name="Miyauchi S."/>
            <person name="Serrano A."/>
            <person name="Linde D."/>
            <person name="Babiker R."/>
            <person name="Drula E."/>
            <person name="Ayuso-Fernandez I."/>
            <person name="Pacheco R."/>
            <person name="Padilla G."/>
            <person name="Ferreira P."/>
            <person name="Barriuso J."/>
            <person name="Kellner H."/>
            <person name="Castanera R."/>
            <person name="Alfaro M."/>
            <person name="Ramirez L."/>
            <person name="Pisabarro A.G."/>
            <person name="Kuo A."/>
            <person name="Tritt A."/>
            <person name="Lipzen A."/>
            <person name="He G."/>
            <person name="Yan M."/>
            <person name="Ng V."/>
            <person name="Cullen D."/>
            <person name="Martin F."/>
            <person name="Rosso M.-N."/>
            <person name="Henrissat B."/>
            <person name="Hibbett D."/>
            <person name="Martinez A.T."/>
            <person name="Grigoriev I.V."/>
        </authorList>
    </citation>
    <scope>NUCLEOTIDE SEQUENCE</scope>
    <source>
        <strain evidence="1">AH 40177</strain>
    </source>
</reference>
<dbReference type="Proteomes" id="UP000772434">
    <property type="component" value="Unassembled WGS sequence"/>
</dbReference>